<dbReference type="PANTHER" id="PTHR44086:SF10">
    <property type="entry name" value="THIOSULFATE SULFURTRANSFERASE_RHODANESE-LIKE DOMAIN-CONTAINING PROTEIN 3"/>
    <property type="match status" value="1"/>
</dbReference>
<accession>A0A2K2HBL1</accession>
<protein>
    <recommendedName>
        <fullName evidence="1">Rhodanese domain-containing protein</fullName>
    </recommendedName>
</protein>
<organism evidence="2 3">
    <name type="scientific">Geothermobacter hydrogeniphilus</name>
    <dbReference type="NCBI Taxonomy" id="1969733"/>
    <lineage>
        <taxon>Bacteria</taxon>
        <taxon>Pseudomonadati</taxon>
        <taxon>Thermodesulfobacteriota</taxon>
        <taxon>Desulfuromonadia</taxon>
        <taxon>Desulfuromonadales</taxon>
        <taxon>Geothermobacteraceae</taxon>
        <taxon>Geothermobacter</taxon>
    </lineage>
</organism>
<dbReference type="AlphaFoldDB" id="A0A2K2HBL1"/>
<dbReference type="InterPro" id="IPR001763">
    <property type="entry name" value="Rhodanese-like_dom"/>
</dbReference>
<dbReference type="InterPro" id="IPR036873">
    <property type="entry name" value="Rhodanese-like_dom_sf"/>
</dbReference>
<reference evidence="2 3" key="1">
    <citation type="journal article" date="2018" name="Genome Announc.">
        <title>Genome Sequence of Geothermobacter sp. HR-1 Iron Reducer from the Loihi Seamount.</title>
        <authorList>
            <person name="Smith H."/>
            <person name="Abuyen K."/>
            <person name="Tremblay J."/>
            <person name="Savalia P."/>
            <person name="Perez-Rodriguez I."/>
            <person name="Emerson D."/>
            <person name="Tully B."/>
            <person name="Amend J."/>
        </authorList>
    </citation>
    <scope>NUCLEOTIDE SEQUENCE [LARGE SCALE GENOMIC DNA]</scope>
    <source>
        <strain evidence="2 3">HR-1</strain>
    </source>
</reference>
<evidence type="ECO:0000313" key="2">
    <source>
        <dbReference type="EMBL" id="PNU20708.1"/>
    </source>
</evidence>
<sequence length="270" mass="29330">MGRFGTIVTATLPALLLFVGSAAAEVRPLSPVRVSQLLQEASGLWLIDIRSPGAFERGHVEGALNIPAESLDVQQFPRRKLLVLVDNSLGNVRAQRAGDRLIARGQEKVFFVAGGIRAWSRSGLPLIGNGNFWDHARVMPGELEQAREAGVAVEVFDLRSVRERQMGPVDGATVFDGISFHDRLVAVRRLLKGRPAEGKSPTLTAANPVVVILPTRARAADVYRQYFWALESDIRILEGAFVLASSNRQKRVATTGDCATCPGETMDSGY</sequence>
<dbReference type="RefSeq" id="WP_103114812.1">
    <property type="nucleotide sequence ID" value="NZ_PPFX01000009.1"/>
</dbReference>
<dbReference type="SUPFAM" id="SSF52821">
    <property type="entry name" value="Rhodanese/Cell cycle control phosphatase"/>
    <property type="match status" value="1"/>
</dbReference>
<dbReference type="PANTHER" id="PTHR44086">
    <property type="entry name" value="THIOSULFATE SULFURTRANSFERASE RDL2, MITOCHONDRIAL-RELATED"/>
    <property type="match status" value="1"/>
</dbReference>
<name>A0A2K2HBL1_9BACT</name>
<dbReference type="EMBL" id="PPFX01000009">
    <property type="protein sequence ID" value="PNU20708.1"/>
    <property type="molecule type" value="Genomic_DNA"/>
</dbReference>
<dbReference type="SMART" id="SM00450">
    <property type="entry name" value="RHOD"/>
    <property type="match status" value="1"/>
</dbReference>
<dbReference type="Gene3D" id="3.40.250.10">
    <property type="entry name" value="Rhodanese-like domain"/>
    <property type="match status" value="1"/>
</dbReference>
<feature type="domain" description="Rhodanese" evidence="1">
    <location>
        <begin position="40"/>
        <end position="128"/>
    </location>
</feature>
<proteinExistence type="predicted"/>
<dbReference type="Proteomes" id="UP000236340">
    <property type="component" value="Unassembled WGS sequence"/>
</dbReference>
<comment type="caution">
    <text evidence="2">The sequence shown here is derived from an EMBL/GenBank/DDBJ whole genome shotgun (WGS) entry which is preliminary data.</text>
</comment>
<evidence type="ECO:0000313" key="3">
    <source>
        <dbReference type="Proteomes" id="UP000236340"/>
    </source>
</evidence>
<dbReference type="GO" id="GO:0004792">
    <property type="term" value="F:thiosulfate-cyanide sulfurtransferase activity"/>
    <property type="evidence" value="ECO:0007669"/>
    <property type="project" value="TreeGrafter"/>
</dbReference>
<dbReference type="OrthoDB" id="9776795at2"/>
<dbReference type="Pfam" id="PF00581">
    <property type="entry name" value="Rhodanese"/>
    <property type="match status" value="1"/>
</dbReference>
<dbReference type="PROSITE" id="PS50206">
    <property type="entry name" value="RHODANESE_3"/>
    <property type="match status" value="1"/>
</dbReference>
<gene>
    <name evidence="2" type="ORF">C2E25_05670</name>
</gene>
<dbReference type="CDD" id="cd00158">
    <property type="entry name" value="RHOD"/>
    <property type="match status" value="1"/>
</dbReference>
<evidence type="ECO:0000259" key="1">
    <source>
        <dbReference type="PROSITE" id="PS50206"/>
    </source>
</evidence>